<dbReference type="AlphaFoldDB" id="A0AAV7FI52"/>
<proteinExistence type="predicted"/>
<accession>A0AAV7FI52</accession>
<gene>
    <name evidence="2" type="ORF">IEQ34_027079</name>
</gene>
<feature type="transmembrane region" description="Helical" evidence="1">
    <location>
        <begin position="20"/>
        <end position="39"/>
    </location>
</feature>
<organism evidence="2 3">
    <name type="scientific">Dendrobium chrysotoxum</name>
    <name type="common">Orchid</name>
    <dbReference type="NCBI Taxonomy" id="161865"/>
    <lineage>
        <taxon>Eukaryota</taxon>
        <taxon>Viridiplantae</taxon>
        <taxon>Streptophyta</taxon>
        <taxon>Embryophyta</taxon>
        <taxon>Tracheophyta</taxon>
        <taxon>Spermatophyta</taxon>
        <taxon>Magnoliopsida</taxon>
        <taxon>Liliopsida</taxon>
        <taxon>Asparagales</taxon>
        <taxon>Orchidaceae</taxon>
        <taxon>Epidendroideae</taxon>
        <taxon>Malaxideae</taxon>
        <taxon>Dendrobiinae</taxon>
        <taxon>Dendrobium</taxon>
    </lineage>
</organism>
<keyword evidence="1" id="KW-0472">Membrane</keyword>
<evidence type="ECO:0000256" key="1">
    <source>
        <dbReference type="SAM" id="Phobius"/>
    </source>
</evidence>
<keyword evidence="1" id="KW-0812">Transmembrane</keyword>
<dbReference type="Proteomes" id="UP000775213">
    <property type="component" value="Unassembled WGS sequence"/>
</dbReference>
<reference evidence="2 3" key="1">
    <citation type="journal article" date="2021" name="Hortic Res">
        <title>Chromosome-scale assembly of the Dendrobium chrysotoxum genome enhances the understanding of orchid evolution.</title>
        <authorList>
            <person name="Zhang Y."/>
            <person name="Zhang G.Q."/>
            <person name="Zhang D."/>
            <person name="Liu X.D."/>
            <person name="Xu X.Y."/>
            <person name="Sun W.H."/>
            <person name="Yu X."/>
            <person name="Zhu X."/>
            <person name="Wang Z.W."/>
            <person name="Zhao X."/>
            <person name="Zhong W.Y."/>
            <person name="Chen H."/>
            <person name="Yin W.L."/>
            <person name="Huang T."/>
            <person name="Niu S.C."/>
            <person name="Liu Z.J."/>
        </authorList>
    </citation>
    <scope>NUCLEOTIDE SEQUENCE [LARGE SCALE GENOMIC DNA]</scope>
    <source>
        <strain evidence="2">Lindl</strain>
    </source>
</reference>
<name>A0AAV7FI52_DENCH</name>
<sequence length="267" mass="29901">MSSEISLEENLPAVPPEKTLFPLLALFTIVLLFISFLFCSRSRELRLAEHRLCCLRTPLPMPSFSASASRTTQYRGGLPTAATILLIQNHCYVPILLIYLTCPSSRSTFSRVCPLGYFNSEKAEEDPMVISSSARVLERKLVVRGRTILSSVPGNVISSSVVSSGPVEVFFLGAQLSDLSSGHVVSLEILRWSLFLKCGIHSLWNTRILRLKRAEAIKKANGHLFHEEVILSRRFPKFWLPIYVLTGDCPGRYSHRPGRSSKNRNPN</sequence>
<evidence type="ECO:0000313" key="3">
    <source>
        <dbReference type="Proteomes" id="UP000775213"/>
    </source>
</evidence>
<dbReference type="EMBL" id="JAGFBR010000820">
    <property type="protein sequence ID" value="KAH0433182.1"/>
    <property type="molecule type" value="Genomic_DNA"/>
</dbReference>
<comment type="caution">
    <text evidence="2">The sequence shown here is derived from an EMBL/GenBank/DDBJ whole genome shotgun (WGS) entry which is preliminary data.</text>
</comment>
<keyword evidence="1" id="KW-1133">Transmembrane helix</keyword>
<protein>
    <submittedName>
        <fullName evidence="2">Uncharacterized protein</fullName>
    </submittedName>
</protein>
<evidence type="ECO:0000313" key="2">
    <source>
        <dbReference type="EMBL" id="KAH0433182.1"/>
    </source>
</evidence>
<keyword evidence="3" id="KW-1185">Reference proteome</keyword>